<dbReference type="EMBL" id="HBNR01061291">
    <property type="protein sequence ID" value="CAE4630611.1"/>
    <property type="molecule type" value="Transcribed_RNA"/>
</dbReference>
<gene>
    <name evidence="2" type="ORF">AMON00008_LOCUS43169</name>
    <name evidence="3" type="ORF">AMON00008_LOCUS43171</name>
</gene>
<dbReference type="EMBL" id="HBNR01061294">
    <property type="protein sequence ID" value="CAE4630614.1"/>
    <property type="molecule type" value="Transcribed_RNA"/>
</dbReference>
<proteinExistence type="predicted"/>
<evidence type="ECO:0000313" key="3">
    <source>
        <dbReference type="EMBL" id="CAE4630614.1"/>
    </source>
</evidence>
<feature type="chain" id="PRO_5036393608" description="Apple domain-containing protein" evidence="1">
    <location>
        <begin position="49"/>
        <end position="274"/>
    </location>
</feature>
<feature type="signal peptide" evidence="1">
    <location>
        <begin position="1"/>
        <end position="48"/>
    </location>
</feature>
<keyword evidence="1" id="KW-0732">Signal</keyword>
<evidence type="ECO:0000256" key="1">
    <source>
        <dbReference type="SAM" id="SignalP"/>
    </source>
</evidence>
<dbReference type="AlphaFoldDB" id="A0A6T1JM88"/>
<reference evidence="3" key="1">
    <citation type="submission" date="2021-01" db="EMBL/GenBank/DDBJ databases">
        <authorList>
            <person name="Corre E."/>
            <person name="Pelletier E."/>
            <person name="Niang G."/>
            <person name="Scheremetjew M."/>
            <person name="Finn R."/>
            <person name="Kale V."/>
            <person name="Holt S."/>
            <person name="Cochrane G."/>
            <person name="Meng A."/>
            <person name="Brown T."/>
            <person name="Cohen L."/>
        </authorList>
    </citation>
    <scope>NUCLEOTIDE SEQUENCE</scope>
    <source>
        <strain evidence="3">CCMP3105</strain>
    </source>
</reference>
<sequence length="274" mass="29364">MAQASGSLPIFANCAHFLHLLGGGTMAAAKKLLAFALGALHALVCVAGTSEEPSCDTGENNKTCTTPAGHSVLQRASQLHVHSSSVAEEENKTAYEPRVAPSCGDKARFLWNVGYGDGGTHVFLGNMLQESCTKRCLWARSRDSAINGCTWSSSKTSCWAEKGMASRTKLDDWVSSFLPPPCTRVYFINNHPSDPVVKCDDLPLATRTAYGSPPCVGELYRVTLHGYTGTWLIRLDRSREGKCSLGCLHTGACRRSKKNGYAVFDGPGTQCGVA</sequence>
<name>A0A6T1JM88_9DINO</name>
<organism evidence="3">
    <name type="scientific">Alexandrium monilatum</name>
    <dbReference type="NCBI Taxonomy" id="311494"/>
    <lineage>
        <taxon>Eukaryota</taxon>
        <taxon>Sar</taxon>
        <taxon>Alveolata</taxon>
        <taxon>Dinophyceae</taxon>
        <taxon>Gonyaulacales</taxon>
        <taxon>Pyrocystaceae</taxon>
        <taxon>Alexandrium</taxon>
    </lineage>
</organism>
<protein>
    <recommendedName>
        <fullName evidence="4">Apple domain-containing protein</fullName>
    </recommendedName>
</protein>
<accession>A0A6T1JM88</accession>
<evidence type="ECO:0008006" key="4">
    <source>
        <dbReference type="Google" id="ProtNLM"/>
    </source>
</evidence>
<evidence type="ECO:0000313" key="2">
    <source>
        <dbReference type="EMBL" id="CAE4630611.1"/>
    </source>
</evidence>